<evidence type="ECO:0000259" key="5">
    <source>
        <dbReference type="PROSITE" id="PS50072"/>
    </source>
</evidence>
<sequence>MDHIRSAVAASPLTMIIDLLTIDRLFTSTIMSNCYFKINIDDKPAGRIVFNLFDDVVPKATVTFRKLCRGQDLDGAPSSEWHTYAGSKFHHIIPNVTLENGDNGVVLICDLKGADKEKGAGEEQHGRHPHRTPVFPFGMAIPNKNGSQFFATPMVTSWLDGKHVVFGEVVEGADLVKQIEALGSDSGEPSKTVSIAASGCIE</sequence>
<dbReference type="PRINTS" id="PR00153">
    <property type="entry name" value="CSAPPISMRASE"/>
</dbReference>
<comment type="caution">
    <text evidence="6">The sequence shown here is derived from an EMBL/GenBank/DDBJ whole genome shotgun (WGS) entry which is preliminary data.</text>
</comment>
<evidence type="ECO:0000256" key="3">
    <source>
        <dbReference type="ARBA" id="ARBA00023235"/>
    </source>
</evidence>
<dbReference type="OrthoDB" id="193499at2759"/>
<dbReference type="InterPro" id="IPR024936">
    <property type="entry name" value="Cyclophilin-type_PPIase"/>
</dbReference>
<evidence type="ECO:0000256" key="1">
    <source>
        <dbReference type="ARBA" id="ARBA00000971"/>
    </source>
</evidence>
<keyword evidence="7" id="KW-1185">Reference proteome</keyword>
<keyword evidence="2 4" id="KW-0697">Rotamase</keyword>
<dbReference type="Gene3D" id="2.40.100.10">
    <property type="entry name" value="Cyclophilin-like"/>
    <property type="match status" value="1"/>
</dbReference>
<dbReference type="Proteomes" id="UP000620124">
    <property type="component" value="Unassembled WGS sequence"/>
</dbReference>
<comment type="function">
    <text evidence="4">PPIases accelerate the folding of proteins. It catalyzes the cis-trans isomerization of proline imidic peptide bonds in oligopeptides.</text>
</comment>
<protein>
    <recommendedName>
        <fullName evidence="4">Peptidyl-prolyl cis-trans isomerase</fullName>
        <shortName evidence="4">PPIase</shortName>
        <ecNumber evidence="4">5.2.1.8</ecNumber>
    </recommendedName>
</protein>
<name>A0A8H6X3N9_9AGAR</name>
<accession>A0A8H6X3N9</accession>
<dbReference type="InterPro" id="IPR029000">
    <property type="entry name" value="Cyclophilin-like_dom_sf"/>
</dbReference>
<evidence type="ECO:0000313" key="6">
    <source>
        <dbReference type="EMBL" id="KAF7333758.1"/>
    </source>
</evidence>
<feature type="domain" description="PPIase cyclophilin-type" evidence="5">
    <location>
        <begin position="35"/>
        <end position="200"/>
    </location>
</feature>
<proteinExistence type="inferred from homology"/>
<dbReference type="Pfam" id="PF00160">
    <property type="entry name" value="Pro_isomerase"/>
    <property type="match status" value="1"/>
</dbReference>
<dbReference type="EC" id="5.2.1.8" evidence="4"/>
<dbReference type="PIRSF" id="PIRSF001467">
    <property type="entry name" value="Peptidylpro_ismrse"/>
    <property type="match status" value="1"/>
</dbReference>
<dbReference type="AlphaFoldDB" id="A0A8H6X3N9"/>
<evidence type="ECO:0000313" key="7">
    <source>
        <dbReference type="Proteomes" id="UP000620124"/>
    </source>
</evidence>
<comment type="catalytic activity">
    <reaction evidence="1 4">
        <text>[protein]-peptidylproline (omega=180) = [protein]-peptidylproline (omega=0)</text>
        <dbReference type="Rhea" id="RHEA:16237"/>
        <dbReference type="Rhea" id="RHEA-COMP:10747"/>
        <dbReference type="Rhea" id="RHEA-COMP:10748"/>
        <dbReference type="ChEBI" id="CHEBI:83833"/>
        <dbReference type="ChEBI" id="CHEBI:83834"/>
        <dbReference type="EC" id="5.2.1.8"/>
    </reaction>
</comment>
<dbReference type="PANTHER" id="PTHR11071:SF561">
    <property type="entry name" value="PEPTIDYL-PROLYL CIS-TRANS ISOMERASE D-RELATED"/>
    <property type="match status" value="1"/>
</dbReference>
<dbReference type="InterPro" id="IPR002130">
    <property type="entry name" value="Cyclophilin-type_PPIase_dom"/>
</dbReference>
<evidence type="ECO:0000256" key="4">
    <source>
        <dbReference type="RuleBase" id="RU363019"/>
    </source>
</evidence>
<comment type="similarity">
    <text evidence="4">Belongs to the cyclophilin-type PPIase family.</text>
</comment>
<organism evidence="6 7">
    <name type="scientific">Mycena venus</name>
    <dbReference type="NCBI Taxonomy" id="2733690"/>
    <lineage>
        <taxon>Eukaryota</taxon>
        <taxon>Fungi</taxon>
        <taxon>Dikarya</taxon>
        <taxon>Basidiomycota</taxon>
        <taxon>Agaricomycotina</taxon>
        <taxon>Agaricomycetes</taxon>
        <taxon>Agaricomycetidae</taxon>
        <taxon>Agaricales</taxon>
        <taxon>Marasmiineae</taxon>
        <taxon>Mycenaceae</taxon>
        <taxon>Mycena</taxon>
    </lineage>
</organism>
<dbReference type="GO" id="GO:0006457">
    <property type="term" value="P:protein folding"/>
    <property type="evidence" value="ECO:0007669"/>
    <property type="project" value="TreeGrafter"/>
</dbReference>
<dbReference type="PANTHER" id="PTHR11071">
    <property type="entry name" value="PEPTIDYL-PROLYL CIS-TRANS ISOMERASE"/>
    <property type="match status" value="1"/>
</dbReference>
<dbReference type="GO" id="GO:0016018">
    <property type="term" value="F:cyclosporin A binding"/>
    <property type="evidence" value="ECO:0007669"/>
    <property type="project" value="TreeGrafter"/>
</dbReference>
<dbReference type="PROSITE" id="PS50072">
    <property type="entry name" value="CSA_PPIASE_2"/>
    <property type="match status" value="1"/>
</dbReference>
<dbReference type="EMBL" id="JACAZI010000028">
    <property type="protein sequence ID" value="KAF7333758.1"/>
    <property type="molecule type" value="Genomic_DNA"/>
</dbReference>
<dbReference type="GO" id="GO:0005737">
    <property type="term" value="C:cytoplasm"/>
    <property type="evidence" value="ECO:0007669"/>
    <property type="project" value="TreeGrafter"/>
</dbReference>
<gene>
    <name evidence="6" type="ORF">MVEN_02332500</name>
</gene>
<dbReference type="SUPFAM" id="SSF50891">
    <property type="entry name" value="Cyclophilin-like"/>
    <property type="match status" value="1"/>
</dbReference>
<keyword evidence="3 4" id="KW-0413">Isomerase</keyword>
<dbReference type="GO" id="GO:0003755">
    <property type="term" value="F:peptidyl-prolyl cis-trans isomerase activity"/>
    <property type="evidence" value="ECO:0007669"/>
    <property type="project" value="UniProtKB-UniRule"/>
</dbReference>
<evidence type="ECO:0000256" key="2">
    <source>
        <dbReference type="ARBA" id="ARBA00023110"/>
    </source>
</evidence>
<reference evidence="6" key="1">
    <citation type="submission" date="2020-05" db="EMBL/GenBank/DDBJ databases">
        <title>Mycena genomes resolve the evolution of fungal bioluminescence.</title>
        <authorList>
            <person name="Tsai I.J."/>
        </authorList>
    </citation>
    <scope>NUCLEOTIDE SEQUENCE</scope>
    <source>
        <strain evidence="6">CCC161011</strain>
    </source>
</reference>